<name>A0A8I1A7V6_THEIN</name>
<gene>
    <name evidence="1" type="ORF">I8U20_14330</name>
</gene>
<evidence type="ECO:0008006" key="3">
    <source>
        <dbReference type="Google" id="ProtNLM"/>
    </source>
</evidence>
<accession>A0A8I1A7V6</accession>
<evidence type="ECO:0000313" key="1">
    <source>
        <dbReference type="EMBL" id="MBH8596464.1"/>
    </source>
</evidence>
<dbReference type="RefSeq" id="WP_181733106.1">
    <property type="nucleotide sequence ID" value="NZ_JACEIR010000034.1"/>
</dbReference>
<comment type="caution">
    <text evidence="1">The sequence shown here is derived from an EMBL/GenBank/DDBJ whole genome shotgun (WGS) entry which is preliminary data.</text>
</comment>
<sequence>MEKTVTIDGKEVRLKATAALSIRYKSQFGRDFFSDILKFLKSFPLKDLDLDKDEVDQDALKYIDHVDFEVFYNLIWTMAKNADKSIPDPETWFDQFDTFSLEDVLPDLFELLEGVIGTKKRLATSIKRADKDREFFPYMQTLRSESG</sequence>
<reference evidence="1 2" key="1">
    <citation type="submission" date="2020-12" db="EMBL/GenBank/DDBJ databases">
        <title>WGS of Thermoactinomyces spp.</title>
        <authorList>
            <person name="Cheng K."/>
        </authorList>
    </citation>
    <scope>NUCLEOTIDE SEQUENCE [LARGE SCALE GENOMIC DNA]</scope>
    <source>
        <strain evidence="2">CICC 10671\DSM 43846</strain>
    </source>
</reference>
<protein>
    <recommendedName>
        <fullName evidence="3">Prophage pi2 protein 40</fullName>
    </recommendedName>
</protein>
<dbReference type="AlphaFoldDB" id="A0A8I1A7V6"/>
<dbReference type="EMBL" id="JAECVW010000025">
    <property type="protein sequence ID" value="MBH8596464.1"/>
    <property type="molecule type" value="Genomic_DNA"/>
</dbReference>
<keyword evidence="2" id="KW-1185">Reference proteome</keyword>
<organism evidence="1 2">
    <name type="scientific">Thermoactinomyces intermedius</name>
    <dbReference type="NCBI Taxonomy" id="2024"/>
    <lineage>
        <taxon>Bacteria</taxon>
        <taxon>Bacillati</taxon>
        <taxon>Bacillota</taxon>
        <taxon>Bacilli</taxon>
        <taxon>Bacillales</taxon>
        <taxon>Thermoactinomycetaceae</taxon>
        <taxon>Thermoactinomyces</taxon>
    </lineage>
</organism>
<dbReference type="Proteomes" id="UP000633619">
    <property type="component" value="Unassembled WGS sequence"/>
</dbReference>
<evidence type="ECO:0000313" key="2">
    <source>
        <dbReference type="Proteomes" id="UP000633619"/>
    </source>
</evidence>
<proteinExistence type="predicted"/>